<evidence type="ECO:0000313" key="1">
    <source>
        <dbReference type="EMBL" id="CAL1398764.1"/>
    </source>
</evidence>
<dbReference type="Proteomes" id="UP001497516">
    <property type="component" value="Chromosome 7"/>
</dbReference>
<dbReference type="AlphaFoldDB" id="A0AAV2FKC4"/>
<protein>
    <recommendedName>
        <fullName evidence="3">RNase H type-1 domain-containing protein</fullName>
    </recommendedName>
</protein>
<organism evidence="1 2">
    <name type="scientific">Linum trigynum</name>
    <dbReference type="NCBI Taxonomy" id="586398"/>
    <lineage>
        <taxon>Eukaryota</taxon>
        <taxon>Viridiplantae</taxon>
        <taxon>Streptophyta</taxon>
        <taxon>Embryophyta</taxon>
        <taxon>Tracheophyta</taxon>
        <taxon>Spermatophyta</taxon>
        <taxon>Magnoliopsida</taxon>
        <taxon>eudicotyledons</taxon>
        <taxon>Gunneridae</taxon>
        <taxon>Pentapetalae</taxon>
        <taxon>rosids</taxon>
        <taxon>fabids</taxon>
        <taxon>Malpighiales</taxon>
        <taxon>Linaceae</taxon>
        <taxon>Linum</taxon>
    </lineage>
</organism>
<name>A0AAV2FKC4_9ROSI</name>
<keyword evidence="2" id="KW-1185">Reference proteome</keyword>
<accession>A0AAV2FKC4</accession>
<evidence type="ECO:0000313" key="2">
    <source>
        <dbReference type="Proteomes" id="UP001497516"/>
    </source>
</evidence>
<gene>
    <name evidence="1" type="ORF">LTRI10_LOCUS38982</name>
</gene>
<proteinExistence type="predicted"/>
<dbReference type="EMBL" id="OZ034820">
    <property type="protein sequence ID" value="CAL1398764.1"/>
    <property type="molecule type" value="Genomic_DNA"/>
</dbReference>
<sequence>MVEEVRLDPTVLESDRKIVILKLQKMAESRQETSVRVKEIQEMVNGIGLIKWNFGCREGNVATHAMAQVICD</sequence>
<reference evidence="1 2" key="1">
    <citation type="submission" date="2024-04" db="EMBL/GenBank/DDBJ databases">
        <authorList>
            <person name="Fracassetti M."/>
        </authorList>
    </citation>
    <scope>NUCLEOTIDE SEQUENCE [LARGE SCALE GENOMIC DNA]</scope>
</reference>
<evidence type="ECO:0008006" key="3">
    <source>
        <dbReference type="Google" id="ProtNLM"/>
    </source>
</evidence>